<keyword evidence="2" id="KW-1185">Reference proteome</keyword>
<dbReference type="Proteomes" id="UP000223749">
    <property type="component" value="Chromosome"/>
</dbReference>
<accession>A0A2D1U1Q1</accession>
<reference evidence="1 2" key="1">
    <citation type="submission" date="2017-10" db="EMBL/GenBank/DDBJ databases">
        <title>Whole genome of Pedobacter ginsengisoli T01R-27 isolated from tomato rhizosphere.</title>
        <authorList>
            <person name="Weon H.-Y."/>
            <person name="Lee S.A."/>
            <person name="Sang M.K."/>
            <person name="Song J."/>
        </authorList>
    </citation>
    <scope>NUCLEOTIDE SEQUENCE [LARGE SCALE GENOMIC DNA]</scope>
    <source>
        <strain evidence="1 2">T01R-27</strain>
    </source>
</reference>
<organism evidence="1 2">
    <name type="scientific">Pedobacter ginsengisoli</name>
    <dbReference type="NCBI Taxonomy" id="363852"/>
    <lineage>
        <taxon>Bacteria</taxon>
        <taxon>Pseudomonadati</taxon>
        <taxon>Bacteroidota</taxon>
        <taxon>Sphingobacteriia</taxon>
        <taxon>Sphingobacteriales</taxon>
        <taxon>Sphingobacteriaceae</taxon>
        <taxon>Pedobacter</taxon>
    </lineage>
</organism>
<dbReference type="KEGG" id="pgs:CPT03_03205"/>
<protein>
    <submittedName>
        <fullName evidence="1">Mobilization protein</fullName>
    </submittedName>
</protein>
<evidence type="ECO:0000313" key="2">
    <source>
        <dbReference type="Proteomes" id="UP000223749"/>
    </source>
</evidence>
<gene>
    <name evidence="1" type="ORF">CPT03_03205</name>
</gene>
<name>A0A2D1U1Q1_9SPHI</name>
<dbReference type="AlphaFoldDB" id="A0A2D1U1Q1"/>
<dbReference type="EMBL" id="CP024091">
    <property type="protein sequence ID" value="ATP55538.1"/>
    <property type="molecule type" value="Genomic_DNA"/>
</dbReference>
<dbReference type="RefSeq" id="WP_099437486.1">
    <property type="nucleotide sequence ID" value="NZ_CP024091.1"/>
</dbReference>
<dbReference type="OrthoDB" id="678846at2"/>
<sequence>MPRKKAKNQEQVLTHPIIIRVTKTVFDRLENKRKESDCGTIGEVARKILSNKSIKCFYKDVTLNPVMEELAQIRKELKAIGININQITRSFNQDKVESHRAFYVLKVADRYKKVEEKVDRLLILISQLAERWLQK</sequence>
<proteinExistence type="predicted"/>
<evidence type="ECO:0000313" key="1">
    <source>
        <dbReference type="EMBL" id="ATP55538.1"/>
    </source>
</evidence>